<evidence type="ECO:0000313" key="2">
    <source>
        <dbReference type="EMBL" id="AVH60687.1"/>
    </source>
</evidence>
<evidence type="ECO:0000313" key="3">
    <source>
        <dbReference type="Proteomes" id="UP000238413"/>
    </source>
</evidence>
<sequence length="538" mass="57864">MMHNASPVEMPELHLDGHNLGMDEVYRLSTMREGARLDLAEDAVLRMKKSLQVKDDLIASGIPIYGVTTGFGDSSSRQISPEKTVALQRNLLRFLRVGTGPVAPEEVIRATMVIRANSAARGHSAIRQEPIRLILDMLRHGILPQIPERGSVGASGDLAPLSYLAASLTGEGAVTYRGERMPAAEALRAAGLQPVELQAKEGLALVNGTSFMSAYLTLAFTEARELAWCAELCTALAAEVRRSSRDQFTAFPHINKPHPGQMTSAENIRQILEGSALIGTDADLRGDGISEGATYLELERGIQDPYSIRCAPHVIGVLRDTLQWTEQWITNEINSSNDNPLFDAESFSVHNSGNFYGGHVAQAAGALAATVASVGDLLDRQVQLLVDPKFNLGLPANLIAPVEAADPAAGLHHGFKGAQIASSALTAEALHLTMPVSSFSRSTEAHNQDKVSMGTIAARHARTAVHLISEVTAIHLVALCQAADIIGADRLGPLTARAHTYLRSTVPFVQEDRPLDEEFQQIAKLLIDGSLRREVMAS</sequence>
<dbReference type="GO" id="GO:0016829">
    <property type="term" value="F:lyase activity"/>
    <property type="evidence" value="ECO:0007669"/>
    <property type="project" value="UniProtKB-KW"/>
</dbReference>
<dbReference type="Gene3D" id="1.20.200.10">
    <property type="entry name" value="Fumarase/aspartase (Central domain)"/>
    <property type="match status" value="1"/>
</dbReference>
<dbReference type="SUPFAM" id="SSF48557">
    <property type="entry name" value="L-aspartase-like"/>
    <property type="match status" value="1"/>
</dbReference>
<name>A0ABM6T114_9ACTN</name>
<dbReference type="PROSITE" id="PS00488">
    <property type="entry name" value="PAL_HISTIDASE"/>
    <property type="match status" value="1"/>
</dbReference>
<dbReference type="InterPro" id="IPR024083">
    <property type="entry name" value="Fumarase/histidase_N"/>
</dbReference>
<reference evidence="2 3" key="1">
    <citation type="submission" date="2018-02" db="EMBL/GenBank/DDBJ databases">
        <title>Complete genome sequence of Streptomyces dengpaensis, the producer of angucyclines.</title>
        <authorList>
            <person name="Yumei L."/>
        </authorList>
    </citation>
    <scope>NUCLEOTIDE SEQUENCE [LARGE SCALE GENOMIC DNA]</scope>
    <source>
        <strain evidence="2 3">XZHG99</strain>
    </source>
</reference>
<dbReference type="Pfam" id="PF00221">
    <property type="entry name" value="Lyase_aromatic"/>
    <property type="match status" value="1"/>
</dbReference>
<evidence type="ECO:0000256" key="1">
    <source>
        <dbReference type="ARBA" id="ARBA00023239"/>
    </source>
</evidence>
<dbReference type="InterPro" id="IPR022313">
    <property type="entry name" value="Phe/His_NH3-lyase_AS"/>
</dbReference>
<dbReference type="RefSeq" id="WP_099506250.1">
    <property type="nucleotide sequence ID" value="NZ_CP026652.1"/>
</dbReference>
<protein>
    <submittedName>
        <fullName evidence="2">Aromatic amino acid lyase</fullName>
    </submittedName>
</protein>
<dbReference type="EMBL" id="CP026652">
    <property type="protein sequence ID" value="AVH60687.1"/>
    <property type="molecule type" value="Genomic_DNA"/>
</dbReference>
<accession>A0ABM6T114</accession>
<proteinExistence type="predicted"/>
<dbReference type="InterPro" id="IPR001106">
    <property type="entry name" value="Aromatic_Lyase"/>
</dbReference>
<organism evidence="2 3">
    <name type="scientific">Streptomyces dengpaensis</name>
    <dbReference type="NCBI Taxonomy" id="2049881"/>
    <lineage>
        <taxon>Bacteria</taxon>
        <taxon>Bacillati</taxon>
        <taxon>Actinomycetota</taxon>
        <taxon>Actinomycetes</taxon>
        <taxon>Kitasatosporales</taxon>
        <taxon>Streptomycetaceae</taxon>
        <taxon>Streptomyces</taxon>
    </lineage>
</organism>
<dbReference type="InterPro" id="IPR008948">
    <property type="entry name" value="L-Aspartase-like"/>
</dbReference>
<dbReference type="Proteomes" id="UP000238413">
    <property type="component" value="Chromosome"/>
</dbReference>
<dbReference type="CDD" id="cd00332">
    <property type="entry name" value="PAL-HAL"/>
    <property type="match status" value="1"/>
</dbReference>
<dbReference type="Gene3D" id="1.10.275.10">
    <property type="entry name" value="Fumarase/aspartase (N-terminal domain)"/>
    <property type="match status" value="1"/>
</dbReference>
<dbReference type="PANTHER" id="PTHR10362">
    <property type="entry name" value="HISTIDINE AMMONIA-LYASE"/>
    <property type="match status" value="1"/>
</dbReference>
<keyword evidence="3" id="KW-1185">Reference proteome</keyword>
<keyword evidence="1 2" id="KW-0456">Lyase</keyword>
<gene>
    <name evidence="2" type="ORF">C4B68_38560</name>
</gene>